<dbReference type="KEGG" id="asem:NNL22_18415"/>
<keyword evidence="1" id="KW-1133">Transmembrane helix</keyword>
<feature type="transmembrane region" description="Helical" evidence="1">
    <location>
        <begin position="122"/>
        <end position="142"/>
    </location>
</feature>
<evidence type="ECO:0008006" key="4">
    <source>
        <dbReference type="Google" id="ProtNLM"/>
    </source>
</evidence>
<dbReference type="AlphaFoldDB" id="A0A9E8HHW7"/>
<evidence type="ECO:0000256" key="1">
    <source>
        <dbReference type="SAM" id="Phobius"/>
    </source>
</evidence>
<feature type="transmembrane region" description="Helical" evidence="1">
    <location>
        <begin position="20"/>
        <end position="44"/>
    </location>
</feature>
<proteinExistence type="predicted"/>
<keyword evidence="3" id="KW-1185">Reference proteome</keyword>
<name>A0A9E8HHW7_9ALTE</name>
<evidence type="ECO:0000313" key="3">
    <source>
        <dbReference type="Proteomes" id="UP001164472"/>
    </source>
</evidence>
<dbReference type="RefSeq" id="WP_251812368.1">
    <property type="nucleotide sequence ID" value="NZ_CP101527.1"/>
</dbReference>
<evidence type="ECO:0000313" key="2">
    <source>
        <dbReference type="EMBL" id="UZW74970.1"/>
    </source>
</evidence>
<dbReference type="Proteomes" id="UP001164472">
    <property type="component" value="Chromosome"/>
</dbReference>
<sequence length="228" mass="25333">MFAILLSDKMDPFYQNIASFPTAIFTFFLVICLLYWLVAVLGFIDLDVLDFDIPDPDGRLGVNQTDLSTPDVLAGLMLKLGLYGVPVTIIVSFIALFGWFTCYFIVHFFFGLVPDGLLRYLAGLPVLLGTLYVAVMLTAIVIKPIRPFFKKASQNTVKEVLGQTAIVRSSKVNSSFGEVFLADGGAGLIFKARSTGDEVFNKGDRVVLLEYKEVENVYRVISEKEFLN</sequence>
<keyword evidence="1" id="KW-0812">Transmembrane</keyword>
<organism evidence="2 3">
    <name type="scientific">Alkalimarinus sediminis</name>
    <dbReference type="NCBI Taxonomy" id="1632866"/>
    <lineage>
        <taxon>Bacteria</taxon>
        <taxon>Pseudomonadati</taxon>
        <taxon>Pseudomonadota</taxon>
        <taxon>Gammaproteobacteria</taxon>
        <taxon>Alteromonadales</taxon>
        <taxon>Alteromonadaceae</taxon>
        <taxon>Alkalimarinus</taxon>
    </lineage>
</organism>
<accession>A0A9E8HHW7</accession>
<keyword evidence="1" id="KW-0472">Membrane</keyword>
<reference evidence="2" key="1">
    <citation type="submission" date="2022-07" db="EMBL/GenBank/DDBJ databases">
        <title>Alkalimarinus sp. nov., isolated from gut of a Alitta virens.</title>
        <authorList>
            <person name="Yang A.I."/>
            <person name="Shin N.-R."/>
        </authorList>
    </citation>
    <scope>NUCLEOTIDE SEQUENCE</scope>
    <source>
        <strain evidence="2">FA028</strain>
    </source>
</reference>
<feature type="transmembrane region" description="Helical" evidence="1">
    <location>
        <begin position="87"/>
        <end position="110"/>
    </location>
</feature>
<dbReference type="EMBL" id="CP101527">
    <property type="protein sequence ID" value="UZW74970.1"/>
    <property type="molecule type" value="Genomic_DNA"/>
</dbReference>
<protein>
    <recommendedName>
        <fullName evidence="4">DUF1449 domain-containing protein</fullName>
    </recommendedName>
</protein>
<gene>
    <name evidence="2" type="ORF">NNL22_18415</name>
</gene>